<evidence type="ECO:0000256" key="8">
    <source>
        <dbReference type="ARBA" id="ARBA00022824"/>
    </source>
</evidence>
<dbReference type="InterPro" id="IPR039527">
    <property type="entry name" value="PIGG/GPI7"/>
</dbReference>
<comment type="subcellular location">
    <subcellularLocation>
        <location evidence="1 12">Endoplasmic reticulum membrane</location>
        <topology evidence="1 12">Multi-pass membrane protein</topology>
    </subcellularLocation>
</comment>
<dbReference type="GO" id="GO:0006506">
    <property type="term" value="P:GPI anchor biosynthetic process"/>
    <property type="evidence" value="ECO:0007669"/>
    <property type="project" value="UniProtKB-UniPathway"/>
</dbReference>
<feature type="transmembrane region" description="Helical" evidence="12">
    <location>
        <begin position="9"/>
        <end position="31"/>
    </location>
</feature>
<proteinExistence type="inferred from homology"/>
<feature type="transmembrane region" description="Helical" evidence="12">
    <location>
        <begin position="462"/>
        <end position="484"/>
    </location>
</feature>
<feature type="transmembrane region" description="Helical" evidence="12">
    <location>
        <begin position="774"/>
        <end position="795"/>
    </location>
</feature>
<evidence type="ECO:0000256" key="12">
    <source>
        <dbReference type="RuleBase" id="RU367106"/>
    </source>
</evidence>
<dbReference type="STRING" id="90262.A0A1X2HXH4"/>
<keyword evidence="8 12" id="KW-0256">Endoplasmic reticulum</keyword>
<feature type="compositionally biased region" description="Acidic residues" evidence="13">
    <location>
        <begin position="966"/>
        <end position="981"/>
    </location>
</feature>
<organism evidence="15 16">
    <name type="scientific">Absidia repens</name>
    <dbReference type="NCBI Taxonomy" id="90262"/>
    <lineage>
        <taxon>Eukaryota</taxon>
        <taxon>Fungi</taxon>
        <taxon>Fungi incertae sedis</taxon>
        <taxon>Mucoromycota</taxon>
        <taxon>Mucoromycotina</taxon>
        <taxon>Mucoromycetes</taxon>
        <taxon>Mucorales</taxon>
        <taxon>Cunninghamellaceae</taxon>
        <taxon>Absidia</taxon>
    </lineage>
</organism>
<keyword evidence="10 12" id="KW-0472">Membrane</keyword>
<evidence type="ECO:0000256" key="5">
    <source>
        <dbReference type="ARBA" id="ARBA00022502"/>
    </source>
</evidence>
<feature type="transmembrane region" description="Helical" evidence="12">
    <location>
        <begin position="593"/>
        <end position="613"/>
    </location>
</feature>
<feature type="region of interest" description="Disordered" evidence="13">
    <location>
        <begin position="858"/>
        <end position="880"/>
    </location>
</feature>
<evidence type="ECO:0000256" key="3">
    <source>
        <dbReference type="ARBA" id="ARBA00005315"/>
    </source>
</evidence>
<comment type="function">
    <text evidence="12">Ethanolamine phosphate transferase involved in glycosylphosphatidylinositol-anchor biosynthesis. Transfers ethanolamine phosphate to the GPI second mannose.</text>
</comment>
<dbReference type="Pfam" id="PF19316">
    <property type="entry name" value="PIGO_PIGG"/>
    <property type="match status" value="1"/>
</dbReference>
<keyword evidence="16" id="KW-1185">Reference proteome</keyword>
<feature type="domain" description="GPI ethanolamine phosphate transferase 2 C-terminal" evidence="14">
    <location>
        <begin position="457"/>
        <end position="946"/>
    </location>
</feature>
<dbReference type="InterPro" id="IPR037674">
    <property type="entry name" value="PIG-G_N"/>
</dbReference>
<evidence type="ECO:0000256" key="4">
    <source>
        <dbReference type="ARBA" id="ARBA00020830"/>
    </source>
</evidence>
<feature type="region of interest" description="Disordered" evidence="13">
    <location>
        <begin position="966"/>
        <end position="988"/>
    </location>
</feature>
<comment type="caution">
    <text evidence="15">The sequence shown here is derived from an EMBL/GenBank/DDBJ whole genome shotgun (WGS) entry which is preliminary data.</text>
</comment>
<dbReference type="GO" id="GO:0005789">
    <property type="term" value="C:endoplasmic reticulum membrane"/>
    <property type="evidence" value="ECO:0007669"/>
    <property type="project" value="UniProtKB-SubCell"/>
</dbReference>
<keyword evidence="6 12" id="KW-0808">Transferase</keyword>
<dbReference type="InterPro" id="IPR002591">
    <property type="entry name" value="Phosphodiest/P_Trfase"/>
</dbReference>
<feature type="transmembrane region" description="Helical" evidence="12">
    <location>
        <begin position="496"/>
        <end position="519"/>
    </location>
</feature>
<dbReference type="Gene3D" id="3.40.720.10">
    <property type="entry name" value="Alkaline Phosphatase, subunit A"/>
    <property type="match status" value="1"/>
</dbReference>
<dbReference type="SUPFAM" id="SSF53649">
    <property type="entry name" value="Alkaline phosphatase-like"/>
    <property type="match status" value="1"/>
</dbReference>
<reference evidence="15 16" key="1">
    <citation type="submission" date="2016-07" db="EMBL/GenBank/DDBJ databases">
        <title>Pervasive Adenine N6-methylation of Active Genes in Fungi.</title>
        <authorList>
            <consortium name="DOE Joint Genome Institute"/>
            <person name="Mondo S.J."/>
            <person name="Dannebaum R.O."/>
            <person name="Kuo R.C."/>
            <person name="Labutti K."/>
            <person name="Haridas S."/>
            <person name="Kuo A."/>
            <person name="Salamov A."/>
            <person name="Ahrendt S.R."/>
            <person name="Lipzen A."/>
            <person name="Sullivan W."/>
            <person name="Andreopoulos W.B."/>
            <person name="Clum A."/>
            <person name="Lindquist E."/>
            <person name="Daum C."/>
            <person name="Ramamoorthy G.K."/>
            <person name="Gryganskyi A."/>
            <person name="Culley D."/>
            <person name="Magnuson J.K."/>
            <person name="James T.Y."/>
            <person name="O'Malley M.A."/>
            <person name="Stajich J.E."/>
            <person name="Spatafora J.W."/>
            <person name="Visel A."/>
            <person name="Grigoriev I.V."/>
        </authorList>
    </citation>
    <scope>NUCLEOTIDE SEQUENCE [LARGE SCALE GENOMIC DNA]</scope>
    <source>
        <strain evidence="15 16">NRRL 1336</strain>
    </source>
</reference>
<keyword evidence="5 12" id="KW-0337">GPI-anchor biosynthesis</keyword>
<evidence type="ECO:0000256" key="6">
    <source>
        <dbReference type="ARBA" id="ARBA00022679"/>
    </source>
</evidence>
<evidence type="ECO:0000256" key="2">
    <source>
        <dbReference type="ARBA" id="ARBA00004687"/>
    </source>
</evidence>
<feature type="transmembrane region" description="Helical" evidence="12">
    <location>
        <begin position="887"/>
        <end position="912"/>
    </location>
</feature>
<feature type="transmembrane region" description="Helical" evidence="12">
    <location>
        <begin position="525"/>
        <end position="544"/>
    </location>
</feature>
<keyword evidence="7 12" id="KW-0812">Transmembrane</keyword>
<name>A0A1X2HXH4_9FUNG</name>
<gene>
    <name evidence="15" type="ORF">BCR42DRAFT_497058</name>
</gene>
<dbReference type="UniPathway" id="UPA00196"/>
<dbReference type="Proteomes" id="UP000193560">
    <property type="component" value="Unassembled WGS sequence"/>
</dbReference>
<comment type="pathway">
    <text evidence="2 12">Glycolipid biosynthesis; glycosylphosphatidylinositol-anchor biosynthesis.</text>
</comment>
<protein>
    <recommendedName>
        <fullName evidence="4 12">GPI ethanolamine phosphate transferase 2</fullName>
    </recommendedName>
</protein>
<feature type="transmembrane region" description="Helical" evidence="12">
    <location>
        <begin position="692"/>
        <end position="710"/>
    </location>
</feature>
<evidence type="ECO:0000313" key="16">
    <source>
        <dbReference type="Proteomes" id="UP000193560"/>
    </source>
</evidence>
<feature type="transmembrane region" description="Helical" evidence="12">
    <location>
        <begin position="731"/>
        <end position="754"/>
    </location>
</feature>
<feature type="transmembrane region" description="Helical" evidence="12">
    <location>
        <begin position="816"/>
        <end position="841"/>
    </location>
</feature>
<evidence type="ECO:0000256" key="1">
    <source>
        <dbReference type="ARBA" id="ARBA00004477"/>
    </source>
</evidence>
<dbReference type="PANTHER" id="PTHR23072">
    <property type="entry name" value="PHOSPHATIDYLINOSITOL GLYCAN-RELATED"/>
    <property type="match status" value="1"/>
</dbReference>
<dbReference type="GO" id="GO:0051267">
    <property type="term" value="F:CP2 mannose-ethanolamine phosphotransferase activity"/>
    <property type="evidence" value="ECO:0007669"/>
    <property type="project" value="TreeGrafter"/>
</dbReference>
<comment type="similarity">
    <text evidence="3 12">Belongs to the PIGG/PIGN/PIGO family. PIGG subfamily.</text>
</comment>
<feature type="transmembrane region" description="Helical" evidence="12">
    <location>
        <begin position="556"/>
        <end position="573"/>
    </location>
</feature>
<evidence type="ECO:0000313" key="15">
    <source>
        <dbReference type="EMBL" id="ORZ04372.1"/>
    </source>
</evidence>
<evidence type="ECO:0000259" key="14">
    <source>
        <dbReference type="Pfam" id="PF19316"/>
    </source>
</evidence>
<accession>A0A1X2HXH4</accession>
<dbReference type="OrthoDB" id="272139at2759"/>
<dbReference type="InterPro" id="IPR045687">
    <property type="entry name" value="PIGG/GPI7_C"/>
</dbReference>
<dbReference type="AlphaFoldDB" id="A0A1X2HXH4"/>
<sequence length="988" mass="110887">MISKQYRLYLYAVGVIQIIALCLFSIGFFPYKTYLPGFSSPSDTPPFLQPSSDTSNSPLIEPEFDRLVFVVIDALRNDFIYQDTGFKFVNSLIEKGTAIPFTAKATAPTVTMPRIKALTTGTVPSFLDAILNIAESDTSSSLQHHDNWVHQFKASGNRTIHFFGDDTWIRLFPGMFTKTDGTTSFYVSDTVEVDQNVTRHIHPAFRESDWDAIILHYLGLDHIGHLGGPKSPLMHPKQEEMDDAIKSIYEIVADQDTKRLKADTNAKGTLIVLCGDHGMNDVGNHGGSSLGETSSAMVFMSPKYNLRPAVKHETSANNEHEGTPIIDNPTTFTPLRLYSEFVYGYPVIDQVDLVPTLSVLFGFPIPKNNLGKVILDLYGGNNRAPSILRKEEAPTVLRALQLNAYQLDTLLGNQECTDGITRHQNYLRSPSQAHALHAVTAYLQCIDKAKKQLSSTASDYNLIYMSIGCGLMTVCALITCIWTIRDIRKTFDSSWSPVGVLMGFLLVLYAVSMFASSFVEEEHYIWYYYLQSLLLAIGCQSFFINSHSADQQRGSLFSLCILQMVLVRCGMFWRQNDLGTRLLVNNIEAPMIVYHLFTVALFLPALLGLRTIYGMKQVNAIDVSQSAGYIRKLCKLTYVMATVLTTVLILAYKLRADNVTLPSSMLFGEFYQSVLSFELVQRLNQVELGQLIYNYGGACFLLLTANLYVSKHASYMNLGQDKDHGRPYLRLLLYMMTPLFLLLSKPQDGVQFILFTLQFECLLKWQRMHGKVPMWVRGCLTLCMCQFGFFVMGRTNSIASIDLSNAYIGVEGYRTLLIGATTFCSNWSGSLWWCLAGWALALDDDDDNNRMMTIGMEKDSQVGGGAGPTATLDDESNGRDGDNSDRWLSFSLIQAAVFSVALAALSISVTILREHLFIWTVFSPKYLYQMAWIILYFWLAQMLIGEGITGYWYAWSAPHLLDAGQEEEEQHVEPQYEEDLNETQAVST</sequence>
<keyword evidence="11" id="KW-0325">Glycoprotein</keyword>
<dbReference type="Pfam" id="PF01663">
    <property type="entry name" value="Phosphodiest"/>
    <property type="match status" value="1"/>
</dbReference>
<dbReference type="EMBL" id="MCGE01000051">
    <property type="protein sequence ID" value="ORZ04372.1"/>
    <property type="molecule type" value="Genomic_DNA"/>
</dbReference>
<dbReference type="PANTHER" id="PTHR23072:SF0">
    <property type="entry name" value="GPI ETHANOLAMINE PHOSPHATE TRANSFERASE 2"/>
    <property type="match status" value="1"/>
</dbReference>
<evidence type="ECO:0000256" key="13">
    <source>
        <dbReference type="SAM" id="MobiDB-lite"/>
    </source>
</evidence>
<evidence type="ECO:0000256" key="10">
    <source>
        <dbReference type="ARBA" id="ARBA00023136"/>
    </source>
</evidence>
<feature type="transmembrane region" description="Helical" evidence="12">
    <location>
        <begin position="933"/>
        <end position="954"/>
    </location>
</feature>
<evidence type="ECO:0000256" key="7">
    <source>
        <dbReference type="ARBA" id="ARBA00022692"/>
    </source>
</evidence>
<evidence type="ECO:0000256" key="9">
    <source>
        <dbReference type="ARBA" id="ARBA00022989"/>
    </source>
</evidence>
<feature type="transmembrane region" description="Helical" evidence="12">
    <location>
        <begin position="633"/>
        <end position="652"/>
    </location>
</feature>
<evidence type="ECO:0000256" key="11">
    <source>
        <dbReference type="ARBA" id="ARBA00023180"/>
    </source>
</evidence>
<dbReference type="CDD" id="cd16024">
    <property type="entry name" value="GPI_EPT_2"/>
    <property type="match status" value="1"/>
</dbReference>
<dbReference type="InterPro" id="IPR017850">
    <property type="entry name" value="Alkaline_phosphatase_core_sf"/>
</dbReference>
<keyword evidence="9 12" id="KW-1133">Transmembrane helix</keyword>